<feature type="transmembrane region" description="Helical" evidence="2">
    <location>
        <begin position="30"/>
        <end position="48"/>
    </location>
</feature>
<evidence type="ECO:0000259" key="3">
    <source>
        <dbReference type="Pfam" id="PF03372"/>
    </source>
</evidence>
<keyword evidence="2" id="KW-0812">Transmembrane</keyword>
<reference evidence="5" key="1">
    <citation type="journal article" date="2019" name="Int. J. Syst. Evol. Microbiol.">
        <title>The Global Catalogue of Microorganisms (GCM) 10K type strain sequencing project: providing services to taxonomists for standard genome sequencing and annotation.</title>
        <authorList>
            <consortium name="The Broad Institute Genomics Platform"/>
            <consortium name="The Broad Institute Genome Sequencing Center for Infectious Disease"/>
            <person name="Wu L."/>
            <person name="Ma J."/>
        </authorList>
    </citation>
    <scope>NUCLEOTIDE SEQUENCE [LARGE SCALE GENOMIC DNA]</scope>
    <source>
        <strain evidence="5">CGMCC 4.7382</strain>
    </source>
</reference>
<keyword evidence="4" id="KW-0255">Endonuclease</keyword>
<feature type="region of interest" description="Disordered" evidence="1">
    <location>
        <begin position="1"/>
        <end position="22"/>
    </location>
</feature>
<keyword evidence="2" id="KW-0472">Membrane</keyword>
<dbReference type="RefSeq" id="WP_379868468.1">
    <property type="nucleotide sequence ID" value="NZ_JBHTBH010000001.1"/>
</dbReference>
<dbReference type="GO" id="GO:0004519">
    <property type="term" value="F:endonuclease activity"/>
    <property type="evidence" value="ECO:0007669"/>
    <property type="project" value="UniProtKB-KW"/>
</dbReference>
<organism evidence="4 5">
    <name type="scientific">Marinactinospora rubrisoli</name>
    <dbReference type="NCBI Taxonomy" id="2715399"/>
    <lineage>
        <taxon>Bacteria</taxon>
        <taxon>Bacillati</taxon>
        <taxon>Actinomycetota</taxon>
        <taxon>Actinomycetes</taxon>
        <taxon>Streptosporangiales</taxon>
        <taxon>Nocardiopsidaceae</taxon>
        <taxon>Marinactinospora</taxon>
    </lineage>
</organism>
<dbReference type="EMBL" id="JBHTBH010000001">
    <property type="protein sequence ID" value="MFC7326630.1"/>
    <property type="molecule type" value="Genomic_DNA"/>
</dbReference>
<dbReference type="Gene3D" id="3.60.10.10">
    <property type="entry name" value="Endonuclease/exonuclease/phosphatase"/>
    <property type="match status" value="1"/>
</dbReference>
<dbReference type="InterPro" id="IPR036691">
    <property type="entry name" value="Endo/exonu/phosph_ase_sf"/>
</dbReference>
<evidence type="ECO:0000256" key="1">
    <source>
        <dbReference type="SAM" id="MobiDB-lite"/>
    </source>
</evidence>
<keyword evidence="2" id="KW-1133">Transmembrane helix</keyword>
<evidence type="ECO:0000256" key="2">
    <source>
        <dbReference type="SAM" id="Phobius"/>
    </source>
</evidence>
<proteinExistence type="predicted"/>
<comment type="caution">
    <text evidence="4">The sequence shown here is derived from an EMBL/GenBank/DDBJ whole genome shotgun (WGS) entry which is preliminary data.</text>
</comment>
<feature type="transmembrane region" description="Helical" evidence="2">
    <location>
        <begin position="60"/>
        <end position="80"/>
    </location>
</feature>
<evidence type="ECO:0000313" key="5">
    <source>
        <dbReference type="Proteomes" id="UP001596540"/>
    </source>
</evidence>
<dbReference type="Pfam" id="PF03372">
    <property type="entry name" value="Exo_endo_phos"/>
    <property type="match status" value="1"/>
</dbReference>
<sequence length="385" mass="42194">MTALRPRPPRSPDGPRPADGRERSGRAVRLLAALAVAWVGFTVGQRALSGHWWPLLAVDLMPPIAFVVVPAVLAAAAAVAGARAGRSGRPGGGSAVLVICLALVALAVGWPRTGLVPQALVPRDPAPGHDLRIVSWNTEWWGQYGTDRDDRFWAALRERDADVYLLQEYLNGVDHRQENLRPVDELDRIRTEFPGYDVEIRGELITISRFPIEEATAVGPGAELGPEADWLDTYRAAKVLRTDINVDGQRLALYNVHIPVQIDPGWHLLTTDIPRLLQERERSRAAQFAGLEQALAADPGPAVVAGDFNSTAVMGELDSLRGSLRDAAWAGDSVYPVSWSERAALLGFWRLDWAFTTPEVDVRRYDLVPMGDLSDHRSQVIEVAL</sequence>
<keyword evidence="4" id="KW-0540">Nuclease</keyword>
<feature type="transmembrane region" description="Helical" evidence="2">
    <location>
        <begin position="92"/>
        <end position="110"/>
    </location>
</feature>
<name>A0ABW2KB11_9ACTN</name>
<gene>
    <name evidence="4" type="ORF">ACFQRF_02645</name>
</gene>
<dbReference type="InterPro" id="IPR005135">
    <property type="entry name" value="Endo/exonuclease/phosphatase"/>
</dbReference>
<dbReference type="SUPFAM" id="SSF56219">
    <property type="entry name" value="DNase I-like"/>
    <property type="match status" value="1"/>
</dbReference>
<protein>
    <submittedName>
        <fullName evidence="4">Endonuclease/exonuclease/phosphatase family protein</fullName>
    </submittedName>
</protein>
<keyword evidence="4" id="KW-0378">Hydrolase</keyword>
<accession>A0ABW2KB11</accession>
<dbReference type="Proteomes" id="UP001596540">
    <property type="component" value="Unassembled WGS sequence"/>
</dbReference>
<feature type="domain" description="Endonuclease/exonuclease/phosphatase" evidence="3">
    <location>
        <begin position="134"/>
        <end position="376"/>
    </location>
</feature>
<keyword evidence="5" id="KW-1185">Reference proteome</keyword>
<evidence type="ECO:0000313" key="4">
    <source>
        <dbReference type="EMBL" id="MFC7326630.1"/>
    </source>
</evidence>